<gene>
    <name evidence="1" type="ORF">EPICR_50122</name>
</gene>
<name>A0A484HMQ6_9BACT</name>
<proteinExistence type="predicted"/>
<dbReference type="EMBL" id="CAACVI010000045">
    <property type="protein sequence ID" value="VEN74846.1"/>
    <property type="molecule type" value="Genomic_DNA"/>
</dbReference>
<evidence type="ECO:0000313" key="1">
    <source>
        <dbReference type="EMBL" id="VEN74846.1"/>
    </source>
</evidence>
<dbReference type="AlphaFoldDB" id="A0A484HMQ6"/>
<evidence type="ECO:0008006" key="2">
    <source>
        <dbReference type="Google" id="ProtNLM"/>
    </source>
</evidence>
<dbReference type="SUPFAM" id="SSF53756">
    <property type="entry name" value="UDP-Glycosyltransferase/glycogen phosphorylase"/>
    <property type="match status" value="1"/>
</dbReference>
<reference evidence="1" key="1">
    <citation type="submission" date="2019-01" db="EMBL/GenBank/DDBJ databases">
        <authorList>
            <consortium name="Genoscope - CEA"/>
            <person name="William W."/>
        </authorList>
    </citation>
    <scope>NUCLEOTIDE SEQUENCE</scope>
    <source>
        <strain evidence="1">CR-1</strain>
    </source>
</reference>
<protein>
    <recommendedName>
        <fullName evidence="2">Lipopolysaccharide heptosyltransferase family protein</fullName>
    </recommendedName>
</protein>
<sequence>MPDTLSHSYEKQLRSLESSGRLNEDSAWEIASGASLAYVERFFKDRDSHDDALGALCALAAHPDPAVSKTGETGLFRLLAERLSDSFDPDACALYDMAFVKIIQFARGRLRGKEIDRALDRFGLFGEKELIQRKKDMSGLNRPFEEKELKAVKKCLILSRVSLGAEIAVTSVAIGKILEACPNAEAVLIGDGAMSGVFHDVARFRVRHCPYPSGGSLFDRLGIWTAALEIVDDEIRGLDSPEFIVLDPDSRFSQLGHLPMAEDPGRCLFFQSRSFQALGADTVSALTSRWMRDVFGGGDALPFIRPPKGAVDFARAVRKKARGRILATVAFGVGGNDDKRLGKEFEAGLIRRMAREKNVTVLYFKGAGKEEQTRSARILDRLSGSFSVAELEGDDPGPAVTGDAPDIIAWQGPLPVYCALIAESDVHVGYDSSNQHIAAACRVPLIDVFADDTPPVFIQRWTPLGQAPVKTVMAFDKSPEGVQKTLEEVMGLFSSLAASCPKPHDTTS</sequence>
<dbReference type="Gene3D" id="3.40.50.2000">
    <property type="entry name" value="Glycogen Phosphorylase B"/>
    <property type="match status" value="1"/>
</dbReference>
<accession>A0A484HMQ6</accession>
<organism evidence="1">
    <name type="scientific">uncultured Desulfobacteraceae bacterium</name>
    <dbReference type="NCBI Taxonomy" id="218296"/>
    <lineage>
        <taxon>Bacteria</taxon>
        <taxon>Pseudomonadati</taxon>
        <taxon>Thermodesulfobacteriota</taxon>
        <taxon>Desulfobacteria</taxon>
        <taxon>Desulfobacterales</taxon>
        <taxon>Desulfobacteraceae</taxon>
        <taxon>environmental samples</taxon>
    </lineage>
</organism>